<protein>
    <submittedName>
        <fullName evidence="2">Uncharacterized protein</fullName>
    </submittedName>
</protein>
<evidence type="ECO:0000313" key="3">
    <source>
        <dbReference type="Proteomes" id="UP001141806"/>
    </source>
</evidence>
<sequence length="169" mass="19181">MIPTILQTYSEKEREKEEENSKVYSRNSSNLCIGKATHWIFSAMANVVFFDSKLLFLGVDFAKEKIRNRKVRHNPNRSDCSQMAKLTPGERISDFDDSNINSLILSSASSLDSSFSSSTLSGFNWEKEVKQSNGSVGSLQSNLQDLREQDSYIMKIVDVQKKPQPKPNY</sequence>
<name>A0A9Q0KZ48_9MAGN</name>
<evidence type="ECO:0000256" key="1">
    <source>
        <dbReference type="SAM" id="MobiDB-lite"/>
    </source>
</evidence>
<comment type="caution">
    <text evidence="2">The sequence shown here is derived from an EMBL/GenBank/DDBJ whole genome shotgun (WGS) entry which is preliminary data.</text>
</comment>
<organism evidence="2 3">
    <name type="scientific">Protea cynaroides</name>
    <dbReference type="NCBI Taxonomy" id="273540"/>
    <lineage>
        <taxon>Eukaryota</taxon>
        <taxon>Viridiplantae</taxon>
        <taxon>Streptophyta</taxon>
        <taxon>Embryophyta</taxon>
        <taxon>Tracheophyta</taxon>
        <taxon>Spermatophyta</taxon>
        <taxon>Magnoliopsida</taxon>
        <taxon>Proteales</taxon>
        <taxon>Proteaceae</taxon>
        <taxon>Protea</taxon>
    </lineage>
</organism>
<feature type="compositionally biased region" description="Basic and acidic residues" evidence="1">
    <location>
        <begin position="10"/>
        <end position="21"/>
    </location>
</feature>
<proteinExistence type="predicted"/>
<keyword evidence="3" id="KW-1185">Reference proteome</keyword>
<gene>
    <name evidence="2" type="ORF">NE237_010208</name>
</gene>
<dbReference type="EMBL" id="JAMYWD010000002">
    <property type="protein sequence ID" value="KAJ4979428.1"/>
    <property type="molecule type" value="Genomic_DNA"/>
</dbReference>
<evidence type="ECO:0000313" key="2">
    <source>
        <dbReference type="EMBL" id="KAJ4979428.1"/>
    </source>
</evidence>
<feature type="region of interest" description="Disordered" evidence="1">
    <location>
        <begin position="1"/>
        <end position="21"/>
    </location>
</feature>
<dbReference type="AlphaFoldDB" id="A0A9Q0KZ48"/>
<reference evidence="2" key="1">
    <citation type="journal article" date="2023" name="Plant J.">
        <title>The genome of the king protea, Protea cynaroides.</title>
        <authorList>
            <person name="Chang J."/>
            <person name="Duong T.A."/>
            <person name="Schoeman C."/>
            <person name="Ma X."/>
            <person name="Roodt D."/>
            <person name="Barker N."/>
            <person name="Li Z."/>
            <person name="Van de Peer Y."/>
            <person name="Mizrachi E."/>
        </authorList>
    </citation>
    <scope>NUCLEOTIDE SEQUENCE</scope>
    <source>
        <tissue evidence="2">Young leaves</tissue>
    </source>
</reference>
<accession>A0A9Q0KZ48</accession>
<dbReference type="Proteomes" id="UP001141806">
    <property type="component" value="Unassembled WGS sequence"/>
</dbReference>